<dbReference type="Proteomes" id="UP001449582">
    <property type="component" value="Unassembled WGS sequence"/>
</dbReference>
<sequence length="142" mass="16944">MNTRVYRFNRYKAIKYTRIGGVYMKEFVVIDIDSLEYDKLILYLTHESITTYLDKIEQFLSKNPDVKTVLLDQLLVTGNGYNRFIKCKCINGKLDLNTSEIIEPQRNIKFSTMQWLHDNYQYVKNSILTNRQKQNIKDKIVF</sequence>
<name>A0ABP9U6X6_9BACT</name>
<proteinExistence type="predicted"/>
<dbReference type="Pfam" id="PF15933">
    <property type="entry name" value="RnlB_antitoxin"/>
    <property type="match status" value="1"/>
</dbReference>
<accession>A0ABP9U6X6</accession>
<dbReference type="InterPro" id="IPR031834">
    <property type="entry name" value="RnlB/LsoB_antitoxin"/>
</dbReference>
<dbReference type="EMBL" id="BAABQM010000001">
    <property type="protein sequence ID" value="GAA5414410.1"/>
    <property type="molecule type" value="Genomic_DNA"/>
</dbReference>
<reference evidence="1" key="1">
    <citation type="submission" date="2024-02" db="EMBL/GenBank/DDBJ databases">
        <title>Draft genome sequence of new strains in genus Ureaplasma.</title>
        <authorList>
            <person name="Nakajima Y."/>
            <person name="Segawa T."/>
        </authorList>
    </citation>
    <scope>NUCLEOTIDE SEQUENCE [LARGE SCALE GENOMIC DNA]</scope>
    <source>
        <strain evidence="1">OM1</strain>
    </source>
</reference>
<organism evidence="1 2">
    <name type="scientific">Ureaplasma ceti</name>
    <dbReference type="NCBI Taxonomy" id="3119530"/>
    <lineage>
        <taxon>Bacteria</taxon>
        <taxon>Bacillati</taxon>
        <taxon>Mycoplasmatota</taxon>
        <taxon>Mycoplasmoidales</taxon>
        <taxon>Mycoplasmoidaceae</taxon>
        <taxon>Ureaplasma</taxon>
    </lineage>
</organism>
<evidence type="ECO:0000313" key="1">
    <source>
        <dbReference type="EMBL" id="GAA5414410.1"/>
    </source>
</evidence>
<protein>
    <submittedName>
        <fullName evidence="1">Uncharacterized protein</fullName>
    </submittedName>
</protein>
<evidence type="ECO:0000313" key="2">
    <source>
        <dbReference type="Proteomes" id="UP001449582"/>
    </source>
</evidence>
<gene>
    <name evidence="1" type="ORF">UREOM_1210</name>
</gene>
<comment type="caution">
    <text evidence="1">The sequence shown here is derived from an EMBL/GenBank/DDBJ whole genome shotgun (WGS) entry which is preliminary data.</text>
</comment>
<keyword evidence="2" id="KW-1185">Reference proteome</keyword>